<evidence type="ECO:0000313" key="2">
    <source>
        <dbReference type="Proteomes" id="UP000187203"/>
    </source>
</evidence>
<name>A0A1R3KP60_9ROSI</name>
<dbReference type="EMBL" id="AWUE01012575">
    <property type="protein sequence ID" value="OMP08877.1"/>
    <property type="molecule type" value="Genomic_DNA"/>
</dbReference>
<gene>
    <name evidence="1" type="ORF">COLO4_06037</name>
</gene>
<protein>
    <submittedName>
        <fullName evidence="1">Cytidine/deoxycytidylate deaminase family protein</fullName>
    </submittedName>
</protein>
<keyword evidence="2" id="KW-1185">Reference proteome</keyword>
<sequence length="122" mass="14037">MRIEACEFQDFDGDPSLRRSNRRYSTVGISLNLEVSLYSFSSSGLSVQFQVRWLNPKVPNFLLRNPFLIKFQNFGRGISFGGMRVMGCGECVLFFSRGKGTLEYIGYVWGILCSEEYVYQEK</sequence>
<evidence type="ECO:0000313" key="1">
    <source>
        <dbReference type="EMBL" id="OMP08877.1"/>
    </source>
</evidence>
<organism evidence="1 2">
    <name type="scientific">Corchorus olitorius</name>
    <dbReference type="NCBI Taxonomy" id="93759"/>
    <lineage>
        <taxon>Eukaryota</taxon>
        <taxon>Viridiplantae</taxon>
        <taxon>Streptophyta</taxon>
        <taxon>Embryophyta</taxon>
        <taxon>Tracheophyta</taxon>
        <taxon>Spermatophyta</taxon>
        <taxon>Magnoliopsida</taxon>
        <taxon>eudicotyledons</taxon>
        <taxon>Gunneridae</taxon>
        <taxon>Pentapetalae</taxon>
        <taxon>rosids</taxon>
        <taxon>malvids</taxon>
        <taxon>Malvales</taxon>
        <taxon>Malvaceae</taxon>
        <taxon>Grewioideae</taxon>
        <taxon>Apeibeae</taxon>
        <taxon>Corchorus</taxon>
    </lineage>
</organism>
<dbReference type="AlphaFoldDB" id="A0A1R3KP60"/>
<comment type="caution">
    <text evidence="1">The sequence shown here is derived from an EMBL/GenBank/DDBJ whole genome shotgun (WGS) entry which is preliminary data.</text>
</comment>
<accession>A0A1R3KP60</accession>
<dbReference type="Proteomes" id="UP000187203">
    <property type="component" value="Unassembled WGS sequence"/>
</dbReference>
<proteinExistence type="predicted"/>
<reference evidence="2" key="1">
    <citation type="submission" date="2013-09" db="EMBL/GenBank/DDBJ databases">
        <title>Corchorus olitorius genome sequencing.</title>
        <authorList>
            <person name="Alam M."/>
            <person name="Haque M.S."/>
            <person name="Islam M.S."/>
            <person name="Emdad E.M."/>
            <person name="Islam M.M."/>
            <person name="Ahmed B."/>
            <person name="Halim A."/>
            <person name="Hossen Q.M.M."/>
            <person name="Hossain M.Z."/>
            <person name="Ahmed R."/>
            <person name="Khan M.M."/>
            <person name="Islam R."/>
            <person name="Rashid M.M."/>
            <person name="Khan S.A."/>
            <person name="Rahman M.S."/>
            <person name="Alam M."/>
            <person name="Yahiya A.S."/>
            <person name="Khan M.S."/>
            <person name="Azam M.S."/>
            <person name="Haque T."/>
            <person name="Lashkar M.Z.H."/>
            <person name="Akhand A.I."/>
            <person name="Morshed G."/>
            <person name="Roy S."/>
            <person name="Uddin K.S."/>
            <person name="Rabeya T."/>
            <person name="Hossain A.S."/>
            <person name="Chowdhury A."/>
            <person name="Snigdha A.R."/>
            <person name="Mortoza M.S."/>
            <person name="Matin S.A."/>
            <person name="Hoque S.M.E."/>
            <person name="Islam M.K."/>
            <person name="Roy D.K."/>
            <person name="Haider R."/>
            <person name="Moosa M.M."/>
            <person name="Elias S.M."/>
            <person name="Hasan A.M."/>
            <person name="Jahan S."/>
            <person name="Shafiuddin M."/>
            <person name="Mahmood N."/>
            <person name="Shommy N.S."/>
        </authorList>
    </citation>
    <scope>NUCLEOTIDE SEQUENCE [LARGE SCALE GENOMIC DNA]</scope>
    <source>
        <strain evidence="2">cv. O-4</strain>
    </source>
</reference>